<dbReference type="GO" id="GO:0004843">
    <property type="term" value="F:cysteine-type deubiquitinase activity"/>
    <property type="evidence" value="ECO:0007669"/>
    <property type="project" value="UniProtKB-EC"/>
</dbReference>
<dbReference type="OrthoDB" id="427186at2759"/>
<comment type="caution">
    <text evidence="10">The sequence shown here is derived from an EMBL/GenBank/DDBJ whole genome shotgun (WGS) entry which is preliminary data.</text>
</comment>
<evidence type="ECO:0000256" key="5">
    <source>
        <dbReference type="ARBA" id="ARBA00022801"/>
    </source>
</evidence>
<dbReference type="PANTHER" id="PTHR10589:SF17">
    <property type="entry name" value="UBIQUITIN CARBOXYL-TERMINAL HYDROLASE"/>
    <property type="match status" value="1"/>
</dbReference>
<dbReference type="Pfam" id="PF01088">
    <property type="entry name" value="Peptidase_C12"/>
    <property type="match status" value="1"/>
</dbReference>
<dbReference type="GO" id="GO:0005737">
    <property type="term" value="C:cytoplasm"/>
    <property type="evidence" value="ECO:0007669"/>
    <property type="project" value="TreeGrafter"/>
</dbReference>
<keyword evidence="6 8" id="KW-0788">Thiol protease</keyword>
<keyword evidence="5 8" id="KW-0378">Hydrolase</keyword>
<gene>
    <name evidence="10" type="ORF">E1B28_005488</name>
</gene>
<evidence type="ECO:0000313" key="10">
    <source>
        <dbReference type="EMBL" id="KAG7094667.1"/>
    </source>
</evidence>
<keyword evidence="11" id="KW-1185">Reference proteome</keyword>
<evidence type="ECO:0000256" key="1">
    <source>
        <dbReference type="ARBA" id="ARBA00000707"/>
    </source>
</evidence>
<accession>A0A9P7UUA8</accession>
<evidence type="ECO:0000256" key="2">
    <source>
        <dbReference type="ARBA" id="ARBA00009326"/>
    </source>
</evidence>
<comment type="caution">
    <text evidence="7">Lacks conserved residue(s) required for the propagation of feature annotation.</text>
</comment>
<evidence type="ECO:0000313" key="11">
    <source>
        <dbReference type="Proteomes" id="UP001049176"/>
    </source>
</evidence>
<evidence type="ECO:0000256" key="3">
    <source>
        <dbReference type="ARBA" id="ARBA00022670"/>
    </source>
</evidence>
<dbReference type="PROSITE" id="PS00140">
    <property type="entry name" value="UCH_1"/>
    <property type="match status" value="1"/>
</dbReference>
<dbReference type="GO" id="GO:0006511">
    <property type="term" value="P:ubiquitin-dependent protein catabolic process"/>
    <property type="evidence" value="ECO:0007669"/>
    <property type="project" value="UniProtKB-UniRule"/>
</dbReference>
<dbReference type="InterPro" id="IPR001578">
    <property type="entry name" value="Peptidase_C12_UCH"/>
</dbReference>
<feature type="domain" description="UCH catalytic" evidence="9">
    <location>
        <begin position="6"/>
        <end position="230"/>
    </location>
</feature>
<dbReference type="InterPro" id="IPR036959">
    <property type="entry name" value="Peptidase_C12_UCH_sf"/>
</dbReference>
<evidence type="ECO:0000256" key="6">
    <source>
        <dbReference type="ARBA" id="ARBA00022807"/>
    </source>
</evidence>
<dbReference type="PRINTS" id="PR00707">
    <property type="entry name" value="UBCTHYDRLASE"/>
</dbReference>
<dbReference type="EC" id="3.4.19.12" evidence="8"/>
<comment type="similarity">
    <text evidence="2 7 8">Belongs to the peptidase C12 family.</text>
</comment>
<evidence type="ECO:0000256" key="7">
    <source>
        <dbReference type="PROSITE-ProRule" id="PRU01393"/>
    </source>
</evidence>
<dbReference type="Gene3D" id="3.40.532.10">
    <property type="entry name" value="Peptidase C12, ubiquitin carboxyl-terminal hydrolase"/>
    <property type="match status" value="1"/>
</dbReference>
<dbReference type="KEGG" id="more:E1B28_005488"/>
<organism evidence="10 11">
    <name type="scientific">Marasmius oreades</name>
    <name type="common">fairy-ring Marasmius</name>
    <dbReference type="NCBI Taxonomy" id="181124"/>
    <lineage>
        <taxon>Eukaryota</taxon>
        <taxon>Fungi</taxon>
        <taxon>Dikarya</taxon>
        <taxon>Basidiomycota</taxon>
        <taxon>Agaricomycotina</taxon>
        <taxon>Agaricomycetes</taxon>
        <taxon>Agaricomycetidae</taxon>
        <taxon>Agaricales</taxon>
        <taxon>Marasmiineae</taxon>
        <taxon>Marasmiaceae</taxon>
        <taxon>Marasmius</taxon>
    </lineage>
</organism>
<dbReference type="SUPFAM" id="SSF54001">
    <property type="entry name" value="Cysteine proteinases"/>
    <property type="match status" value="1"/>
</dbReference>
<dbReference type="InterPro" id="IPR038765">
    <property type="entry name" value="Papain-like_cys_pep_sf"/>
</dbReference>
<name>A0A9P7UUA8_9AGAR</name>
<evidence type="ECO:0000256" key="4">
    <source>
        <dbReference type="ARBA" id="ARBA00022786"/>
    </source>
</evidence>
<reference evidence="10" key="1">
    <citation type="journal article" date="2021" name="Genome Biol. Evol.">
        <title>The assembled and annotated genome of the fairy-ring fungus Marasmius oreades.</title>
        <authorList>
            <person name="Hiltunen M."/>
            <person name="Ament-Velasquez S.L."/>
            <person name="Johannesson H."/>
        </authorList>
    </citation>
    <scope>NUCLEOTIDE SEQUENCE</scope>
    <source>
        <strain evidence="10">03SP1</strain>
    </source>
</reference>
<dbReference type="RefSeq" id="XP_043011137.1">
    <property type="nucleotide sequence ID" value="XM_043150053.1"/>
</dbReference>
<dbReference type="GeneID" id="66074564"/>
<evidence type="ECO:0000256" key="8">
    <source>
        <dbReference type="RuleBase" id="RU361215"/>
    </source>
</evidence>
<dbReference type="AlphaFoldDB" id="A0A9P7UUA8"/>
<sequence>MTQTLNWIPLESNPEVFNGWSSKAGLDIANDSFNDLYSFDPDMLSRIPRPVKAVIFVFPYTEARYRRAAEDEQIAKEGGNKVDESVFWMGQTIRNACGAMAIVHSLANAPVTLAPASPLSDFYTSARPKPPLERSKLFADIPEFATIHSSMTTVGQCVLPDIDDRCDQAYTAFVLSGKRVIELDGGRAGPVDCGQCEGEEDLLDAVVRIGKEIFIGKSGSIKFNMMYLGRPISED</sequence>
<keyword evidence="3 8" id="KW-0645">Protease</keyword>
<dbReference type="PANTHER" id="PTHR10589">
    <property type="entry name" value="UBIQUITIN CARBOXYL-TERMINAL HYDROLASE"/>
    <property type="match status" value="1"/>
</dbReference>
<comment type="catalytic activity">
    <reaction evidence="1 8">
        <text>Thiol-dependent hydrolysis of ester, thioester, amide, peptide and isopeptide bonds formed by the C-terminal Gly of ubiquitin (a 76-residue protein attached to proteins as an intracellular targeting signal).</text>
        <dbReference type="EC" id="3.4.19.12"/>
    </reaction>
</comment>
<dbReference type="Proteomes" id="UP001049176">
    <property type="component" value="Chromosome 3"/>
</dbReference>
<dbReference type="InterPro" id="IPR057254">
    <property type="entry name" value="UCH_AS"/>
</dbReference>
<dbReference type="PROSITE" id="PS52048">
    <property type="entry name" value="UCH_DOMAIN"/>
    <property type="match status" value="1"/>
</dbReference>
<keyword evidence="4 8" id="KW-0833">Ubl conjugation pathway</keyword>
<dbReference type="EMBL" id="CM032183">
    <property type="protein sequence ID" value="KAG7094667.1"/>
    <property type="molecule type" value="Genomic_DNA"/>
</dbReference>
<proteinExistence type="inferred from homology"/>
<protein>
    <recommendedName>
        <fullName evidence="8">Ubiquitin carboxyl-terminal hydrolase</fullName>
        <ecNumber evidence="8">3.4.19.12</ecNumber>
    </recommendedName>
</protein>
<evidence type="ECO:0000259" key="9">
    <source>
        <dbReference type="PROSITE" id="PS52048"/>
    </source>
</evidence>
<dbReference type="GO" id="GO:0016579">
    <property type="term" value="P:protein deubiquitination"/>
    <property type="evidence" value="ECO:0007669"/>
    <property type="project" value="TreeGrafter"/>
</dbReference>